<keyword evidence="3" id="KW-0732">Signal</keyword>
<comment type="caution">
    <text evidence="4">The sequence shown here is derived from an EMBL/GenBank/DDBJ whole genome shotgun (WGS) entry which is preliminary data.</text>
</comment>
<dbReference type="PANTHER" id="PTHR47566:SF1">
    <property type="entry name" value="PROTEIN NUD1"/>
    <property type="match status" value="1"/>
</dbReference>
<keyword evidence="1" id="KW-0433">Leucine-rich repeat</keyword>
<dbReference type="GO" id="GO:0035591">
    <property type="term" value="F:signaling adaptor activity"/>
    <property type="evidence" value="ECO:0007669"/>
    <property type="project" value="TreeGrafter"/>
</dbReference>
<dbReference type="Gene3D" id="3.80.10.10">
    <property type="entry name" value="Ribonuclease Inhibitor"/>
    <property type="match status" value="2"/>
</dbReference>
<dbReference type="EMBL" id="JRNR01000010">
    <property type="protein sequence ID" value="KGF50169.1"/>
    <property type="molecule type" value="Genomic_DNA"/>
</dbReference>
<feature type="signal peptide" evidence="3">
    <location>
        <begin position="1"/>
        <end position="26"/>
    </location>
</feature>
<proteinExistence type="predicted"/>
<accession>A0A096CXZ0</accession>
<organism evidence="4 5">
    <name type="scientific">Prevotella disiens DNF00882</name>
    <dbReference type="NCBI Taxonomy" id="1401075"/>
    <lineage>
        <taxon>Bacteria</taxon>
        <taxon>Pseudomonadati</taxon>
        <taxon>Bacteroidota</taxon>
        <taxon>Bacteroidia</taxon>
        <taxon>Bacteroidales</taxon>
        <taxon>Prevotellaceae</taxon>
        <taxon>Prevotella</taxon>
    </lineage>
</organism>
<gene>
    <name evidence="4" type="ORF">HMPREF0654_02420</name>
</gene>
<protein>
    <submittedName>
        <fullName evidence="4">Uncharacterized protein</fullName>
    </submittedName>
</protein>
<dbReference type="InterPro" id="IPR026444">
    <property type="entry name" value="Secre_tail"/>
</dbReference>
<dbReference type="InterPro" id="IPR052574">
    <property type="entry name" value="CDIRP"/>
</dbReference>
<evidence type="ECO:0000256" key="1">
    <source>
        <dbReference type="ARBA" id="ARBA00022614"/>
    </source>
</evidence>
<evidence type="ECO:0000256" key="3">
    <source>
        <dbReference type="SAM" id="SignalP"/>
    </source>
</evidence>
<sequence>MKKSLYNFFSLLLLLSFLGICTQTYADEINLTTSYVTSSTSTEQFAMRIKTTSGTKYYIDFGDGTEIQTKKGSGYGDYIYYNFADMATNPVHHVKIWGGPIVEFMVISNKKVSELTLKDCNELVKFSCANSDLKTLDLSACPKLTDVTCNANNIEDLKLPESAIYLTFQLNRLTLAEFPAKKSYKYVYGPMRPVYLEKEKINGLTVDLTDFLQYNGTTSTFKWYRFDNHGNDGNFNMLIDPSTYKEENGVFTFNEPFDTEIYCVVSNAALPRLDNINDRYGIMPIKLEGKAKQLEQVHAAFLTDKFTTENLTFNLTLSSLTDNSPCMINWGDGVIQELKLNKTESVVKHNFIDAQVDKKHLVQIQCADLDLLQFPELSGFLAFQAGNVESPVKRIVLSSNRQNAIDVSMFKQLEALTANSCFATELKLPQTATLKQLSLEGNQLKTIALDGFVNMEELNLSRNQLQAVNLSKMNKLVKVNLSFNNIYTFTMPDTYALLKEMNCGNNSIPMYSLPEKKTIETYVYAPQNSYTILPEYIKKNVVDLSVFNNLKGVCDTPQPTTYIWLNKDETGIPIVKGLCYDEADGKFTFKLPEQADIYCSMQTNAFPDLSSNGVDYRTKPITMMRVANGIADINGNEQGIEMVQHGSEITLISSKTAMVSIYDVQGRMAKNVNMTAGETANITLPAGVYIMKANGMNTIKFVVK</sequence>
<dbReference type="SUPFAM" id="SSF52058">
    <property type="entry name" value="L domain-like"/>
    <property type="match status" value="1"/>
</dbReference>
<evidence type="ECO:0000313" key="5">
    <source>
        <dbReference type="Proteomes" id="UP000029538"/>
    </source>
</evidence>
<dbReference type="NCBIfam" id="TIGR04183">
    <property type="entry name" value="Por_Secre_tail"/>
    <property type="match status" value="1"/>
</dbReference>
<dbReference type="RefSeq" id="WP_036882427.1">
    <property type="nucleotide sequence ID" value="NZ_JRNR01000010.1"/>
</dbReference>
<reference evidence="4 5" key="1">
    <citation type="submission" date="2014-07" db="EMBL/GenBank/DDBJ databases">
        <authorList>
            <person name="McCorrison J."/>
            <person name="Sanka R."/>
            <person name="Torralba M."/>
            <person name="Gillis M."/>
            <person name="Haft D.H."/>
            <person name="Methe B."/>
            <person name="Sutton G."/>
            <person name="Nelson K.E."/>
        </authorList>
    </citation>
    <scope>NUCLEOTIDE SEQUENCE [LARGE SCALE GENOMIC DNA]</scope>
    <source>
        <strain evidence="4 5">DNF00882</strain>
    </source>
</reference>
<dbReference type="PANTHER" id="PTHR47566">
    <property type="match status" value="1"/>
</dbReference>
<dbReference type="Proteomes" id="UP000029538">
    <property type="component" value="Unassembled WGS sequence"/>
</dbReference>
<evidence type="ECO:0000256" key="2">
    <source>
        <dbReference type="ARBA" id="ARBA00022737"/>
    </source>
</evidence>
<keyword evidence="2" id="KW-0677">Repeat</keyword>
<dbReference type="GO" id="GO:0031028">
    <property type="term" value="P:septation initiation signaling"/>
    <property type="evidence" value="ECO:0007669"/>
    <property type="project" value="TreeGrafter"/>
</dbReference>
<dbReference type="AlphaFoldDB" id="A0A096CXZ0"/>
<name>A0A096CXZ0_9BACT</name>
<evidence type="ECO:0000313" key="4">
    <source>
        <dbReference type="EMBL" id="KGF50169.1"/>
    </source>
</evidence>
<dbReference type="InterPro" id="IPR032675">
    <property type="entry name" value="LRR_dom_sf"/>
</dbReference>
<feature type="chain" id="PRO_5001925589" evidence="3">
    <location>
        <begin position="27"/>
        <end position="704"/>
    </location>
</feature>